<dbReference type="PANTHER" id="PTHR10846:SF8">
    <property type="entry name" value="INNER MEMBRANE PROTEIN YRBG"/>
    <property type="match status" value="1"/>
</dbReference>
<feature type="transmembrane region" description="Helical" evidence="5">
    <location>
        <begin position="103"/>
        <end position="121"/>
    </location>
</feature>
<keyword evidence="8" id="KW-1185">Reference proteome</keyword>
<evidence type="ECO:0000256" key="3">
    <source>
        <dbReference type="ARBA" id="ARBA00022989"/>
    </source>
</evidence>
<evidence type="ECO:0000256" key="4">
    <source>
        <dbReference type="ARBA" id="ARBA00023136"/>
    </source>
</evidence>
<feature type="transmembrane region" description="Helical" evidence="5">
    <location>
        <begin position="241"/>
        <end position="260"/>
    </location>
</feature>
<reference evidence="7" key="1">
    <citation type="submission" date="2022-10" db="EMBL/GenBank/DDBJ databases">
        <title>Complete genome sequence of Schlegelella aquatica LMG 23380.</title>
        <authorList>
            <person name="Musilova J."/>
            <person name="Kourilova X."/>
            <person name="Bezdicek M."/>
            <person name="Hermankova K."/>
            <person name="Obruca S."/>
            <person name="Sedlar K."/>
        </authorList>
    </citation>
    <scope>NUCLEOTIDE SEQUENCE</scope>
    <source>
        <strain evidence="7">LMG 23380</strain>
    </source>
</reference>
<evidence type="ECO:0000313" key="8">
    <source>
        <dbReference type="Proteomes" id="UP001163266"/>
    </source>
</evidence>
<name>A0ABY6MS06_9BURK</name>
<keyword evidence="4 5" id="KW-0472">Membrane</keyword>
<dbReference type="EMBL" id="CP110257">
    <property type="protein sequence ID" value="UZD54797.1"/>
    <property type="molecule type" value="Genomic_DNA"/>
</dbReference>
<dbReference type="Gene3D" id="6.10.280.80">
    <property type="entry name" value="NCX, peripheral helical region"/>
    <property type="match status" value="1"/>
</dbReference>
<organism evidence="7 8">
    <name type="scientific">Caldimonas aquatica</name>
    <dbReference type="NCBI Taxonomy" id="376175"/>
    <lineage>
        <taxon>Bacteria</taxon>
        <taxon>Pseudomonadati</taxon>
        <taxon>Pseudomonadota</taxon>
        <taxon>Betaproteobacteria</taxon>
        <taxon>Burkholderiales</taxon>
        <taxon>Sphaerotilaceae</taxon>
        <taxon>Caldimonas</taxon>
    </lineage>
</organism>
<accession>A0ABY6MS06</accession>
<feature type="transmembrane region" description="Helical" evidence="5">
    <location>
        <begin position="301"/>
        <end position="319"/>
    </location>
</feature>
<dbReference type="InterPro" id="IPR044880">
    <property type="entry name" value="NCX_ion-bd_dom_sf"/>
</dbReference>
<sequence length="350" mass="36702">MNLLMFLLGLAALLVGAQLLVRGASRLALSFGISPLVVGLTVVAFGTSAPEAAVSAGAVLEGRGELAIGNVVGSNIFNVLFILGVSALVAPLVVHTQVIRQEVPLMIAAALVLMALSWDGRIARLEAALLLGLLVAYTGFLVWQARKGGQDASDYAEEMPRSQWDRHWSVQALLVFGGLGLLVLGSDWLVTAAVAFARSLGVSDVVIGLTIVAAGTSMPEVATSLLATFKGERDIAVGNVIGSNLFNILGCLGLSGVLTAQGLAVPAGVLNFDLWVMTAVQLACLPVFLTGRCIARWEGGLFVGYYAAYTAYLILAAQQHEALEAYSQLMMGFVVPLTIVTLAVVLIRRR</sequence>
<proteinExistence type="predicted"/>
<gene>
    <name evidence="7" type="ORF">OMP39_14215</name>
</gene>
<dbReference type="InterPro" id="IPR004837">
    <property type="entry name" value="NaCa_Exmemb"/>
</dbReference>
<dbReference type="PANTHER" id="PTHR10846">
    <property type="entry name" value="SODIUM/POTASSIUM/CALCIUM EXCHANGER"/>
    <property type="match status" value="1"/>
</dbReference>
<evidence type="ECO:0000256" key="1">
    <source>
        <dbReference type="ARBA" id="ARBA00004141"/>
    </source>
</evidence>
<dbReference type="Pfam" id="PF01699">
    <property type="entry name" value="Na_Ca_ex"/>
    <property type="match status" value="2"/>
</dbReference>
<dbReference type="Proteomes" id="UP001163266">
    <property type="component" value="Chromosome"/>
</dbReference>
<dbReference type="Gene3D" id="1.20.1420.30">
    <property type="entry name" value="NCX, central ion-binding region"/>
    <property type="match status" value="2"/>
</dbReference>
<keyword evidence="3 5" id="KW-1133">Transmembrane helix</keyword>
<feature type="transmembrane region" description="Helical" evidence="5">
    <location>
        <begin position="76"/>
        <end position="94"/>
    </location>
</feature>
<feature type="domain" description="Sodium/calcium exchanger membrane region" evidence="6">
    <location>
        <begin position="3"/>
        <end position="143"/>
    </location>
</feature>
<evidence type="ECO:0000256" key="2">
    <source>
        <dbReference type="ARBA" id="ARBA00022692"/>
    </source>
</evidence>
<dbReference type="RefSeq" id="WP_264892446.1">
    <property type="nucleotide sequence ID" value="NZ_CP110257.1"/>
</dbReference>
<feature type="transmembrane region" description="Helical" evidence="5">
    <location>
        <begin position="272"/>
        <end position="289"/>
    </location>
</feature>
<comment type="subcellular location">
    <subcellularLocation>
        <location evidence="1">Membrane</location>
        <topology evidence="1">Multi-pass membrane protein</topology>
    </subcellularLocation>
</comment>
<dbReference type="InterPro" id="IPR004481">
    <property type="entry name" value="K/Na/Ca-exchanger"/>
</dbReference>
<dbReference type="NCBIfam" id="TIGR00367">
    <property type="entry name" value="calcium/sodium antiporter"/>
    <property type="match status" value="1"/>
</dbReference>
<evidence type="ECO:0000313" key="7">
    <source>
        <dbReference type="EMBL" id="UZD54797.1"/>
    </source>
</evidence>
<evidence type="ECO:0000259" key="6">
    <source>
        <dbReference type="Pfam" id="PF01699"/>
    </source>
</evidence>
<feature type="transmembrane region" description="Helical" evidence="5">
    <location>
        <begin position="205"/>
        <end position="229"/>
    </location>
</feature>
<feature type="domain" description="Sodium/calcium exchanger membrane region" evidence="6">
    <location>
        <begin position="172"/>
        <end position="314"/>
    </location>
</feature>
<feature type="transmembrane region" description="Helical" evidence="5">
    <location>
        <begin position="127"/>
        <end position="145"/>
    </location>
</feature>
<feature type="transmembrane region" description="Helical" evidence="5">
    <location>
        <begin position="166"/>
        <end position="185"/>
    </location>
</feature>
<protein>
    <submittedName>
        <fullName evidence="7">Calcium/sodium antiporter</fullName>
    </submittedName>
</protein>
<keyword evidence="2 5" id="KW-0812">Transmembrane</keyword>
<evidence type="ECO:0000256" key="5">
    <source>
        <dbReference type="SAM" id="Phobius"/>
    </source>
</evidence>
<feature type="transmembrane region" description="Helical" evidence="5">
    <location>
        <begin position="325"/>
        <end position="347"/>
    </location>
</feature>